<proteinExistence type="inferred from homology"/>
<gene>
    <name evidence="11" type="ORF">KVV02_008504</name>
</gene>
<dbReference type="GO" id="GO:0016887">
    <property type="term" value="F:ATP hydrolysis activity"/>
    <property type="evidence" value="ECO:0007669"/>
    <property type="project" value="InterPro"/>
</dbReference>
<dbReference type="PANTHER" id="PTHR11384">
    <property type="entry name" value="ATP-BINDING CASSETTE, SUB-FAMILY D MEMBER"/>
    <property type="match status" value="1"/>
</dbReference>
<evidence type="ECO:0000256" key="6">
    <source>
        <dbReference type="ARBA" id="ARBA00022840"/>
    </source>
</evidence>
<reference evidence="11" key="1">
    <citation type="submission" date="2021-07" db="EMBL/GenBank/DDBJ databases">
        <title>Draft genome of Mortierella alpina, strain LL118, isolated from an aspen leaf litter sample.</title>
        <authorList>
            <person name="Yang S."/>
            <person name="Vinatzer B.A."/>
        </authorList>
    </citation>
    <scope>NUCLEOTIDE SEQUENCE</scope>
    <source>
        <strain evidence="11">LL118</strain>
    </source>
</reference>
<feature type="region of interest" description="Disordered" evidence="9">
    <location>
        <begin position="446"/>
        <end position="474"/>
    </location>
</feature>
<dbReference type="Pfam" id="PF00005">
    <property type="entry name" value="ABC_tran"/>
    <property type="match status" value="1"/>
</dbReference>
<organism evidence="11 12">
    <name type="scientific">Mortierella alpina</name>
    <name type="common">Oleaginous fungus</name>
    <name type="synonym">Mortierella renispora</name>
    <dbReference type="NCBI Taxonomy" id="64518"/>
    <lineage>
        <taxon>Eukaryota</taxon>
        <taxon>Fungi</taxon>
        <taxon>Fungi incertae sedis</taxon>
        <taxon>Mucoromycota</taxon>
        <taxon>Mortierellomycotina</taxon>
        <taxon>Mortierellomycetes</taxon>
        <taxon>Mortierellales</taxon>
        <taxon>Mortierellaceae</taxon>
        <taxon>Mortierella</taxon>
    </lineage>
</organism>
<comment type="caution">
    <text evidence="11">The sequence shown here is derived from an EMBL/GenBank/DDBJ whole genome shotgun (WGS) entry which is preliminary data.</text>
</comment>
<dbReference type="Proteomes" id="UP000717515">
    <property type="component" value="Unassembled WGS sequence"/>
</dbReference>
<evidence type="ECO:0000256" key="2">
    <source>
        <dbReference type="ARBA" id="ARBA00008575"/>
    </source>
</evidence>
<dbReference type="InterPro" id="IPR003593">
    <property type="entry name" value="AAA+_ATPase"/>
</dbReference>
<dbReference type="AlphaFoldDB" id="A0A9P8CY40"/>
<dbReference type="GO" id="GO:0005778">
    <property type="term" value="C:peroxisomal membrane"/>
    <property type="evidence" value="ECO:0007669"/>
    <property type="project" value="UniProtKB-SubCell"/>
</dbReference>
<keyword evidence="3" id="KW-0813">Transport</keyword>
<dbReference type="GO" id="GO:0007031">
    <property type="term" value="P:peroxisome organization"/>
    <property type="evidence" value="ECO:0007669"/>
    <property type="project" value="TreeGrafter"/>
</dbReference>
<comment type="subcellular location">
    <subcellularLocation>
        <location evidence="1">Peroxisome membrane</location>
        <topology evidence="1">Multi-pass membrane protein</topology>
    </subcellularLocation>
</comment>
<evidence type="ECO:0000313" key="11">
    <source>
        <dbReference type="EMBL" id="KAG9324097.1"/>
    </source>
</evidence>
<evidence type="ECO:0000256" key="4">
    <source>
        <dbReference type="ARBA" id="ARBA00022692"/>
    </source>
</evidence>
<keyword evidence="7" id="KW-1133">Transmembrane helix</keyword>
<dbReference type="EMBL" id="JAIFTL010000077">
    <property type="protein sequence ID" value="KAG9324097.1"/>
    <property type="molecule type" value="Genomic_DNA"/>
</dbReference>
<keyword evidence="6" id="KW-0067">ATP-binding</keyword>
<comment type="similarity">
    <text evidence="2">Belongs to the ABC transporter superfamily. ABCD family. Peroxisomal fatty acyl CoA transporter (TC 3.A.1.203) subfamily.</text>
</comment>
<evidence type="ECO:0000256" key="5">
    <source>
        <dbReference type="ARBA" id="ARBA00022741"/>
    </source>
</evidence>
<dbReference type="InterPro" id="IPR017871">
    <property type="entry name" value="ABC_transporter-like_CS"/>
</dbReference>
<sequence>MHLASGGEAPFYMIGYFFLSGVVLRALSPPFGKYTAVEQKLEGDFRFAHSRIIAHSEEIAFYNGAEREKEGVNSSFDKIARHVRKVYTMRFANGILDSVLVKYCATMTAYYLLARPVFDPSYATEHMGRVSADPTKIVEDYSRNSGYLVNLSQAVGRLILAGRDLTRFAGYTSRVSELFEVLEDIKKGRYERTMVTKNEGPSAPQSQAVNTNDLKGKVVTQDGVIIFDKVPIVTPNNDVLLKELSFKVTKGTDVIIAGPNGCGKSSLFRILGDLWPLFGGTVTKPHPSKLFYVPQKPYLALGTFRDQVIYPDTKQQALAKGFTDQKLFELLSVVHLGYLIDREGGWNSVQDWADVLSGGEKQRVAMARLFYHRPQFAILDECTSAVSIDVEGIMYEHARQSGITLFTVSHRPSLIRYHEYLLRFDGEGNYQFRKLDKEDMQQTAFGFGHGKSKRIQKLEEDDRDGEDADTENSV</sequence>
<dbReference type="Pfam" id="PF06472">
    <property type="entry name" value="ABC_membrane_2"/>
    <property type="match status" value="1"/>
</dbReference>
<dbReference type="GO" id="GO:0042760">
    <property type="term" value="P:very long-chain fatty acid catabolic process"/>
    <property type="evidence" value="ECO:0007669"/>
    <property type="project" value="TreeGrafter"/>
</dbReference>
<evidence type="ECO:0000256" key="3">
    <source>
        <dbReference type="ARBA" id="ARBA00022448"/>
    </source>
</evidence>
<keyword evidence="5" id="KW-0547">Nucleotide-binding</keyword>
<dbReference type="CDD" id="cd03223">
    <property type="entry name" value="ABCD_peroxisomal_ALDP"/>
    <property type="match status" value="1"/>
</dbReference>
<evidence type="ECO:0000256" key="7">
    <source>
        <dbReference type="ARBA" id="ARBA00022989"/>
    </source>
</evidence>
<evidence type="ECO:0000313" key="12">
    <source>
        <dbReference type="Proteomes" id="UP000717515"/>
    </source>
</evidence>
<evidence type="ECO:0000256" key="9">
    <source>
        <dbReference type="SAM" id="MobiDB-lite"/>
    </source>
</evidence>
<dbReference type="InterPro" id="IPR011527">
    <property type="entry name" value="ABC1_TM_dom"/>
</dbReference>
<dbReference type="SUPFAM" id="SSF52540">
    <property type="entry name" value="P-loop containing nucleoside triphosphate hydrolases"/>
    <property type="match status" value="1"/>
</dbReference>
<dbReference type="Gene3D" id="3.40.50.300">
    <property type="entry name" value="P-loop containing nucleotide triphosphate hydrolases"/>
    <property type="match status" value="1"/>
</dbReference>
<dbReference type="GO" id="GO:0140359">
    <property type="term" value="F:ABC-type transporter activity"/>
    <property type="evidence" value="ECO:0007669"/>
    <property type="project" value="InterPro"/>
</dbReference>
<keyword evidence="4" id="KW-0812">Transmembrane</keyword>
<dbReference type="PROSITE" id="PS00211">
    <property type="entry name" value="ABC_TRANSPORTER_1"/>
    <property type="match status" value="1"/>
</dbReference>
<dbReference type="PANTHER" id="PTHR11384:SF67">
    <property type="entry name" value="ATP-BINDING CASSETTE SUB-FAMILY D MEMBER 1"/>
    <property type="match status" value="1"/>
</dbReference>
<dbReference type="GO" id="GO:0005524">
    <property type="term" value="F:ATP binding"/>
    <property type="evidence" value="ECO:0007669"/>
    <property type="project" value="UniProtKB-KW"/>
</dbReference>
<feature type="domain" description="ABC transporter" evidence="10">
    <location>
        <begin position="225"/>
        <end position="452"/>
    </location>
</feature>
<dbReference type="InterPro" id="IPR027417">
    <property type="entry name" value="P-loop_NTPase"/>
</dbReference>
<dbReference type="SMART" id="SM00382">
    <property type="entry name" value="AAA"/>
    <property type="match status" value="1"/>
</dbReference>
<accession>A0A9P8CY40</accession>
<protein>
    <recommendedName>
        <fullName evidence="10">ABC transporter domain-containing protein</fullName>
    </recommendedName>
</protein>
<evidence type="ECO:0000259" key="10">
    <source>
        <dbReference type="PROSITE" id="PS50893"/>
    </source>
</evidence>
<feature type="compositionally biased region" description="Acidic residues" evidence="9">
    <location>
        <begin position="459"/>
        <end position="474"/>
    </location>
</feature>
<name>A0A9P8CY40_MORAP</name>
<keyword evidence="8" id="KW-0472">Membrane</keyword>
<dbReference type="PROSITE" id="PS50893">
    <property type="entry name" value="ABC_TRANSPORTER_2"/>
    <property type="match status" value="1"/>
</dbReference>
<evidence type="ECO:0000256" key="1">
    <source>
        <dbReference type="ARBA" id="ARBA00004585"/>
    </source>
</evidence>
<dbReference type="GO" id="GO:0006635">
    <property type="term" value="P:fatty acid beta-oxidation"/>
    <property type="evidence" value="ECO:0007669"/>
    <property type="project" value="TreeGrafter"/>
</dbReference>
<dbReference type="GO" id="GO:0005324">
    <property type="term" value="F:long-chain fatty acid transmembrane transporter activity"/>
    <property type="evidence" value="ECO:0007669"/>
    <property type="project" value="TreeGrafter"/>
</dbReference>
<dbReference type="InterPro" id="IPR003439">
    <property type="entry name" value="ABC_transporter-like_ATP-bd"/>
</dbReference>
<evidence type="ECO:0000256" key="8">
    <source>
        <dbReference type="ARBA" id="ARBA00023136"/>
    </source>
</evidence>
<dbReference type="GO" id="GO:0015910">
    <property type="term" value="P:long-chain fatty acid import into peroxisome"/>
    <property type="evidence" value="ECO:0007669"/>
    <property type="project" value="TreeGrafter"/>
</dbReference>
<dbReference type="InterPro" id="IPR050835">
    <property type="entry name" value="ABC_transporter_sub-D"/>
</dbReference>
<dbReference type="FunFam" id="3.40.50.300:FF:000636">
    <property type="entry name" value="ATP-binding cassette sub-family D member 3"/>
    <property type="match status" value="1"/>
</dbReference>